<dbReference type="EMBL" id="NKYE01000020">
    <property type="protein sequence ID" value="OZM70506.1"/>
    <property type="molecule type" value="Genomic_DNA"/>
</dbReference>
<evidence type="ECO:0000313" key="2">
    <source>
        <dbReference type="EMBL" id="OZM70506.1"/>
    </source>
</evidence>
<gene>
    <name evidence="2" type="ORF">CFN78_25455</name>
</gene>
<accession>A0A263CYW4</accession>
<feature type="compositionally biased region" description="Basic and acidic residues" evidence="1">
    <location>
        <begin position="42"/>
        <end position="59"/>
    </location>
</feature>
<name>A0A263CYW4_9PSEU</name>
<feature type="compositionally biased region" description="Basic and acidic residues" evidence="1">
    <location>
        <begin position="10"/>
        <end position="22"/>
    </location>
</feature>
<dbReference type="Proteomes" id="UP000242444">
    <property type="component" value="Unassembled WGS sequence"/>
</dbReference>
<organism evidence="2 3">
    <name type="scientific">Amycolatopsis antarctica</name>
    <dbReference type="NCBI Taxonomy" id="1854586"/>
    <lineage>
        <taxon>Bacteria</taxon>
        <taxon>Bacillati</taxon>
        <taxon>Actinomycetota</taxon>
        <taxon>Actinomycetes</taxon>
        <taxon>Pseudonocardiales</taxon>
        <taxon>Pseudonocardiaceae</taxon>
        <taxon>Amycolatopsis</taxon>
    </lineage>
</organism>
<comment type="caution">
    <text evidence="2">The sequence shown here is derived from an EMBL/GenBank/DDBJ whole genome shotgun (WGS) entry which is preliminary data.</text>
</comment>
<feature type="region of interest" description="Disordered" evidence="1">
    <location>
        <begin position="1"/>
        <end position="76"/>
    </location>
</feature>
<dbReference type="InParanoid" id="A0A263CYW4"/>
<sequence>MRLRTSAGERGARSRCYRDRMSESPAPLTGPGHRGHTGEGVAIRRDTHRAASRAGRPDQDALPYAAAGSRPPIPRP</sequence>
<protein>
    <submittedName>
        <fullName evidence="2">Uncharacterized protein</fullName>
    </submittedName>
</protein>
<dbReference type="AlphaFoldDB" id="A0A263CYW4"/>
<keyword evidence="3" id="KW-1185">Reference proteome</keyword>
<evidence type="ECO:0000313" key="3">
    <source>
        <dbReference type="Proteomes" id="UP000242444"/>
    </source>
</evidence>
<reference evidence="2 3" key="1">
    <citation type="submission" date="2017-07" db="EMBL/GenBank/DDBJ databases">
        <title>Amycolatopsis antarcticus sp. nov., isolated from the surface of an Antarcticus brown macroalga.</title>
        <authorList>
            <person name="Wang J."/>
            <person name="Leiva S."/>
            <person name="Huang J."/>
            <person name="Huang Y."/>
        </authorList>
    </citation>
    <scope>NUCLEOTIDE SEQUENCE [LARGE SCALE GENOMIC DNA]</scope>
    <source>
        <strain evidence="2 3">AU-G6</strain>
    </source>
</reference>
<evidence type="ECO:0000256" key="1">
    <source>
        <dbReference type="SAM" id="MobiDB-lite"/>
    </source>
</evidence>
<proteinExistence type="predicted"/>